<proteinExistence type="predicted"/>
<dbReference type="SUPFAM" id="SSF48097">
    <property type="entry name" value="Regulator of G-protein signaling, RGS"/>
    <property type="match status" value="1"/>
</dbReference>
<evidence type="ECO:0000259" key="2">
    <source>
        <dbReference type="PROSITE" id="PS50132"/>
    </source>
</evidence>
<evidence type="ECO:0000313" key="4">
    <source>
        <dbReference type="Proteomes" id="UP001431209"/>
    </source>
</evidence>
<organism evidence="3 4">
    <name type="scientific">Acrasis kona</name>
    <dbReference type="NCBI Taxonomy" id="1008807"/>
    <lineage>
        <taxon>Eukaryota</taxon>
        <taxon>Discoba</taxon>
        <taxon>Heterolobosea</taxon>
        <taxon>Tetramitia</taxon>
        <taxon>Eutetramitia</taxon>
        <taxon>Acrasidae</taxon>
        <taxon>Acrasis</taxon>
    </lineage>
</organism>
<reference evidence="3 4" key="1">
    <citation type="submission" date="2024-03" db="EMBL/GenBank/DDBJ databases">
        <title>The Acrasis kona genome and developmental transcriptomes reveal deep origins of eukaryotic multicellular pathways.</title>
        <authorList>
            <person name="Sheikh S."/>
            <person name="Fu C.-J."/>
            <person name="Brown M.W."/>
            <person name="Baldauf S.L."/>
        </authorList>
    </citation>
    <scope>NUCLEOTIDE SEQUENCE [LARGE SCALE GENOMIC DNA]</scope>
    <source>
        <strain evidence="3 4">ATCC MYA-3509</strain>
    </source>
</reference>
<keyword evidence="4" id="KW-1185">Reference proteome</keyword>
<dbReference type="InterPro" id="IPR036305">
    <property type="entry name" value="RGS_sf"/>
</dbReference>
<gene>
    <name evidence="3" type="ORF">AKO1_004691</name>
</gene>
<protein>
    <submittedName>
        <fullName evidence="3">Developmentally-regulated protein</fullName>
    </submittedName>
</protein>
<dbReference type="Proteomes" id="UP001431209">
    <property type="component" value="Unassembled WGS sequence"/>
</dbReference>
<sequence>MIMDLLEHLLTKGVENSVKSIYQIPSMAGTPTTPVSPLTPPSASSFYSFGLGSQGNSPRSNNLLTVGSPPSSPNRTLKLTRALSIPNVSVSIPIPSSPGRDIFLNKLSISCESKQSEFPSMIVFDNEGNITMKWESQYQNKHGDPTSKFINEFVQYYFSREDNFSSVTNYMSEHLCSIFPRVLEDPDLRSMFDEHLCKERNEESLDFIEKVDILQSILSFDNTESHEADNAYFVDEVMNVYQDLIPNLNISNEVKQKVEKYFRNGRLDVGAISEMMSTKRLIVFQDVANEVKASLQYDSFVRYYNSTLFQNTMMEHIPFLSYNKTYSTSSLVRRSLSI</sequence>
<feature type="region of interest" description="Disordered" evidence="1">
    <location>
        <begin position="53"/>
        <end position="73"/>
    </location>
</feature>
<feature type="compositionally biased region" description="Polar residues" evidence="1">
    <location>
        <begin position="54"/>
        <end position="73"/>
    </location>
</feature>
<dbReference type="InterPro" id="IPR016137">
    <property type="entry name" value="RGS"/>
</dbReference>
<evidence type="ECO:0000256" key="1">
    <source>
        <dbReference type="SAM" id="MobiDB-lite"/>
    </source>
</evidence>
<name>A0AAW2Z538_9EUKA</name>
<dbReference type="Gene3D" id="1.10.167.10">
    <property type="entry name" value="Regulator of G-protein Signalling 4, domain 2"/>
    <property type="match status" value="1"/>
</dbReference>
<dbReference type="Pfam" id="PF00615">
    <property type="entry name" value="RGS"/>
    <property type="match status" value="1"/>
</dbReference>
<dbReference type="EMBL" id="JAOPGA020001019">
    <property type="protein sequence ID" value="KAL0484088.1"/>
    <property type="molecule type" value="Genomic_DNA"/>
</dbReference>
<comment type="caution">
    <text evidence="3">The sequence shown here is derived from an EMBL/GenBank/DDBJ whole genome shotgun (WGS) entry which is preliminary data.</text>
</comment>
<dbReference type="InterPro" id="IPR044926">
    <property type="entry name" value="RGS_subdomain_2"/>
</dbReference>
<dbReference type="AlphaFoldDB" id="A0AAW2Z538"/>
<accession>A0AAW2Z538</accession>
<feature type="domain" description="RGS" evidence="2">
    <location>
        <begin position="178"/>
        <end position="313"/>
    </location>
</feature>
<evidence type="ECO:0000313" key="3">
    <source>
        <dbReference type="EMBL" id="KAL0484088.1"/>
    </source>
</evidence>
<dbReference type="PROSITE" id="PS50132">
    <property type="entry name" value="RGS"/>
    <property type="match status" value="1"/>
</dbReference>